<name>A0ABZ2C0H9_9PROT</name>
<protein>
    <submittedName>
        <fullName evidence="1">Uncharacterized protein</fullName>
    </submittedName>
</protein>
<evidence type="ECO:0000313" key="1">
    <source>
        <dbReference type="EMBL" id="WVX65875.1"/>
    </source>
</evidence>
<dbReference type="RefSeq" id="WP_331256444.1">
    <property type="nucleotide sequence ID" value="NZ_CP133270.1"/>
</dbReference>
<gene>
    <name evidence="1" type="ORF">Bealeia1_00041</name>
</gene>
<sequence length="228" mass="25794">MLKHSLSATVISCFISFATNAEGEDLYDFPSSVYHPPLKSLILPAKDGIPTQLKTGYDPLIKKKKVNFNSLEDITEESVIAFKIDLVEKVLKRTTFEVELLGENNLQHLPPLWVFGSEFQKGEDYTLTAKKIARLAMSATNEYLHNVSETEKKQLISNLYVRAGNFMKLAAESASSPKVKQDQYLSAAQYYYWATKRVDNPYLKADIRKSIKECSLESCKYGKMSSNL</sequence>
<reference evidence="1 2" key="1">
    <citation type="journal article" date="2024" name="Environ. Microbiol.">
        <title>Novel evolutionary insights on the interactions of the Holosporales (Alphaproteobacteria) with eukaryotic hosts from comparative genomics.</title>
        <authorList>
            <person name="Giovannini M."/>
            <person name="Petroni G."/>
            <person name="Castelli M."/>
        </authorList>
    </citation>
    <scope>NUCLEOTIDE SEQUENCE [LARGE SCALE GENOMIC DNA]</scope>
    <source>
        <strain evidence="1 2">US_Bl 15I1</strain>
    </source>
</reference>
<dbReference type="EMBL" id="CP133270">
    <property type="protein sequence ID" value="WVX65875.1"/>
    <property type="molecule type" value="Genomic_DNA"/>
</dbReference>
<proteinExistence type="predicted"/>
<dbReference type="Proteomes" id="UP001330434">
    <property type="component" value="Chromosome"/>
</dbReference>
<organism evidence="1 2">
    <name type="scientific">Candidatus Bealeia paramacronuclearis</name>
    <dbReference type="NCBI Taxonomy" id="1921001"/>
    <lineage>
        <taxon>Bacteria</taxon>
        <taxon>Pseudomonadati</taxon>
        <taxon>Pseudomonadota</taxon>
        <taxon>Alphaproteobacteria</taxon>
        <taxon>Holosporales</taxon>
        <taxon>Holosporaceae</taxon>
        <taxon>Candidatus Bealeia</taxon>
    </lineage>
</organism>
<evidence type="ECO:0000313" key="2">
    <source>
        <dbReference type="Proteomes" id="UP001330434"/>
    </source>
</evidence>
<keyword evidence="2" id="KW-1185">Reference proteome</keyword>
<accession>A0ABZ2C0H9</accession>